<reference evidence="4" key="1">
    <citation type="submission" date="2023-07" db="EMBL/GenBank/DDBJ databases">
        <title>Whole genome shotgun sequence of Streptomyces spororaveus NBRC 15456.</title>
        <authorList>
            <person name="Komaki H."/>
            <person name="Tamura T."/>
        </authorList>
    </citation>
    <scope>NUCLEOTIDE SEQUENCE [LARGE SCALE GENOMIC DNA]</scope>
    <source>
        <strain evidence="4">NBRC 15456</strain>
    </source>
</reference>
<dbReference type="SUPFAM" id="SSF54593">
    <property type="entry name" value="Glyoxalase/Bleomycin resistance protein/Dihydroxybiphenyl dioxygenase"/>
    <property type="match status" value="2"/>
</dbReference>
<dbReference type="InterPro" id="IPR037523">
    <property type="entry name" value="VOC_core"/>
</dbReference>
<sequence length="261" mass="27454">MPRRTSYQPGVPCWVDCITPDLTGAQRFYGALFGWEFADEGGSYRLASLDGELIGGLGTAPPGRWSGAAWNVYLATKDADRTRADVEDRGGTVVMGPVPAGEDGRLFLAVDPQGAPVGFWEGHHAQGVVLADEAGAVCGHDLVVPRADAAERFYGGLFGFSTGGHQADGADGEEGEEGEDGEDGEHRLTLDLDGTAWARLVEDPAAQPGWVPYIGVHDLAAAEADALAAGARLLGRPTRSRTVLRDPWGAVFGMTRPSVPV</sequence>
<dbReference type="InterPro" id="IPR041581">
    <property type="entry name" value="Glyoxalase_6"/>
</dbReference>
<evidence type="ECO:0000313" key="3">
    <source>
        <dbReference type="EMBL" id="GHI78694.1"/>
    </source>
</evidence>
<feature type="domain" description="VOC" evidence="2">
    <location>
        <begin position="11"/>
        <end position="122"/>
    </location>
</feature>
<evidence type="ECO:0000259" key="2">
    <source>
        <dbReference type="PROSITE" id="PS51819"/>
    </source>
</evidence>
<dbReference type="Pfam" id="PF18029">
    <property type="entry name" value="Glyoxalase_6"/>
    <property type="match status" value="1"/>
</dbReference>
<evidence type="ECO:0000313" key="4">
    <source>
        <dbReference type="Proteomes" id="UP000608522"/>
    </source>
</evidence>
<dbReference type="PROSITE" id="PS51819">
    <property type="entry name" value="VOC"/>
    <property type="match status" value="1"/>
</dbReference>
<dbReference type="PANTHER" id="PTHR33993">
    <property type="entry name" value="GLYOXALASE-RELATED"/>
    <property type="match status" value="1"/>
</dbReference>
<feature type="region of interest" description="Disordered" evidence="1">
    <location>
        <begin position="164"/>
        <end position="185"/>
    </location>
</feature>
<dbReference type="RefSeq" id="WP_202200431.1">
    <property type="nucleotide sequence ID" value="NZ_BAAATO010000016.1"/>
</dbReference>
<dbReference type="CDD" id="cd07247">
    <property type="entry name" value="SgaA_N_like"/>
    <property type="match status" value="1"/>
</dbReference>
<dbReference type="EMBL" id="BNED01000005">
    <property type="protein sequence ID" value="GHI78694.1"/>
    <property type="molecule type" value="Genomic_DNA"/>
</dbReference>
<keyword evidence="4" id="KW-1185">Reference proteome</keyword>
<feature type="compositionally biased region" description="Acidic residues" evidence="1">
    <location>
        <begin position="170"/>
        <end position="183"/>
    </location>
</feature>
<protein>
    <recommendedName>
        <fullName evidence="2">VOC domain-containing protein</fullName>
    </recommendedName>
</protein>
<organism evidence="3 4">
    <name type="scientific">Streptomyces spororaveus</name>
    <dbReference type="NCBI Taxonomy" id="284039"/>
    <lineage>
        <taxon>Bacteria</taxon>
        <taxon>Bacillati</taxon>
        <taxon>Actinomycetota</taxon>
        <taxon>Actinomycetes</taxon>
        <taxon>Kitasatosporales</taxon>
        <taxon>Streptomycetaceae</taxon>
        <taxon>Streptomyces</taxon>
    </lineage>
</organism>
<gene>
    <name evidence="3" type="ORF">Sspor_42550</name>
</gene>
<dbReference type="PANTHER" id="PTHR33993:SF10">
    <property type="entry name" value="CONSERVED PROTEIN"/>
    <property type="match status" value="1"/>
</dbReference>
<dbReference type="Proteomes" id="UP000608522">
    <property type="component" value="Unassembled WGS sequence"/>
</dbReference>
<dbReference type="Gene3D" id="3.10.180.10">
    <property type="entry name" value="2,3-Dihydroxybiphenyl 1,2-Dioxygenase, domain 1"/>
    <property type="match status" value="2"/>
</dbReference>
<evidence type="ECO:0000256" key="1">
    <source>
        <dbReference type="SAM" id="MobiDB-lite"/>
    </source>
</evidence>
<name>A0ABQ3TE77_9ACTN</name>
<comment type="caution">
    <text evidence="3">The sequence shown here is derived from an EMBL/GenBank/DDBJ whole genome shotgun (WGS) entry which is preliminary data.</text>
</comment>
<dbReference type="InterPro" id="IPR029068">
    <property type="entry name" value="Glyas_Bleomycin-R_OHBP_Dase"/>
</dbReference>
<proteinExistence type="predicted"/>
<accession>A0ABQ3TE77</accession>
<dbReference type="InterPro" id="IPR052164">
    <property type="entry name" value="Anthracycline_SecMetBiosynth"/>
</dbReference>